<accession>A0A364Y1J1</accession>
<evidence type="ECO:0000256" key="1">
    <source>
        <dbReference type="SAM" id="MobiDB-lite"/>
    </source>
</evidence>
<dbReference type="AlphaFoldDB" id="A0A364Y1J1"/>
<organism evidence="2 3">
    <name type="scientific">Pseudochryseolinea flava</name>
    <dbReference type="NCBI Taxonomy" id="2059302"/>
    <lineage>
        <taxon>Bacteria</taxon>
        <taxon>Pseudomonadati</taxon>
        <taxon>Bacteroidota</taxon>
        <taxon>Cytophagia</taxon>
        <taxon>Cytophagales</taxon>
        <taxon>Fulvivirgaceae</taxon>
        <taxon>Pseudochryseolinea</taxon>
    </lineage>
</organism>
<keyword evidence="3" id="KW-1185">Reference proteome</keyword>
<protein>
    <submittedName>
        <fullName evidence="2">Uncharacterized protein</fullName>
    </submittedName>
</protein>
<sequence>MAVAVVYWWQLFLGYPKKAMKTQPENPNDHKRKTPSTKGKEKQASAFTSYDTAKVQTSSPQKVRESKESTAEQARARDAKEGQ</sequence>
<feature type="compositionally biased region" description="Basic and acidic residues" evidence="1">
    <location>
        <begin position="62"/>
        <end position="83"/>
    </location>
</feature>
<name>A0A364Y1J1_9BACT</name>
<comment type="caution">
    <text evidence="2">The sequence shown here is derived from an EMBL/GenBank/DDBJ whole genome shotgun (WGS) entry which is preliminary data.</text>
</comment>
<gene>
    <name evidence="2" type="ORF">DQQ10_13465</name>
</gene>
<proteinExistence type="predicted"/>
<feature type="compositionally biased region" description="Polar residues" evidence="1">
    <location>
        <begin position="45"/>
        <end position="61"/>
    </location>
</feature>
<evidence type="ECO:0000313" key="3">
    <source>
        <dbReference type="Proteomes" id="UP000251889"/>
    </source>
</evidence>
<evidence type="ECO:0000313" key="2">
    <source>
        <dbReference type="EMBL" id="RAW00598.1"/>
    </source>
</evidence>
<reference evidence="2 3" key="1">
    <citation type="submission" date="2018-06" db="EMBL/GenBank/DDBJ databases">
        <title>Chryseolinea flavus sp. nov., a member of the phylum Bacteroidetes isolated from soil.</title>
        <authorList>
            <person name="Li Y."/>
            <person name="Wang J."/>
        </authorList>
    </citation>
    <scope>NUCLEOTIDE SEQUENCE [LARGE SCALE GENOMIC DNA]</scope>
    <source>
        <strain evidence="2 3">SDU1-6</strain>
    </source>
</reference>
<feature type="region of interest" description="Disordered" evidence="1">
    <location>
        <begin position="19"/>
        <end position="83"/>
    </location>
</feature>
<dbReference type="EMBL" id="QMFY01000006">
    <property type="protein sequence ID" value="RAW00598.1"/>
    <property type="molecule type" value="Genomic_DNA"/>
</dbReference>
<dbReference type="Proteomes" id="UP000251889">
    <property type="component" value="Unassembled WGS sequence"/>
</dbReference>